<evidence type="ECO:0000313" key="2">
    <source>
        <dbReference type="Proteomes" id="UP000276940"/>
    </source>
</evidence>
<reference evidence="1 2" key="1">
    <citation type="journal article" date="2018" name="J Appl Environ Microbiol">
        <title>The gut symbionts Lactobacillus reuteri R2lc and 2010 encode a polyketide synthase cluster that activates the mammalian aryl-hydrocarbon receptor.</title>
        <authorList>
            <person name="Ozcam M."/>
            <person name="Roos S."/>
            <person name="Van Pijkeren J.P."/>
        </authorList>
    </citation>
    <scope>NUCLEOTIDE SEQUENCE [LARGE SCALE GENOMIC DNA]</scope>
    <source>
        <strain evidence="1 2">R2lc</strain>
    </source>
</reference>
<proteinExistence type="predicted"/>
<dbReference type="Proteomes" id="UP000276940">
    <property type="component" value="Unassembled WGS sequence"/>
</dbReference>
<accession>A0A3M6S9L0</accession>
<evidence type="ECO:0000313" key="1">
    <source>
        <dbReference type="EMBL" id="RMX24373.1"/>
    </source>
</evidence>
<dbReference type="EMBL" id="PTLS01000053">
    <property type="protein sequence ID" value="RMX24373.1"/>
    <property type="molecule type" value="Genomic_DNA"/>
</dbReference>
<name>A0A3M6S9L0_LIMRT</name>
<organism evidence="1 2">
    <name type="scientific">Limosilactobacillus reuteri</name>
    <name type="common">Lactobacillus reuteri</name>
    <dbReference type="NCBI Taxonomy" id="1598"/>
    <lineage>
        <taxon>Bacteria</taxon>
        <taxon>Bacillati</taxon>
        <taxon>Bacillota</taxon>
        <taxon>Bacilli</taxon>
        <taxon>Lactobacillales</taxon>
        <taxon>Lactobacillaceae</taxon>
        <taxon>Limosilactobacillus</taxon>
    </lineage>
</organism>
<sequence>MYTQFQNGKQLNFLASEKFTAFPETINKDNYNVQTDDLGRKYVPAGTIYPTNDAKAVGITVDDVYVPEDGSNQMVAVMREGWVLGKRLNPEASTEAIKAMTAIHFKDTNEVEGTATASTPTPESDK</sequence>
<gene>
    <name evidence="1" type="ORF">C5O77_09950</name>
</gene>
<comment type="caution">
    <text evidence="1">The sequence shown here is derived from an EMBL/GenBank/DDBJ whole genome shotgun (WGS) entry which is preliminary data.</text>
</comment>
<protein>
    <submittedName>
        <fullName evidence="1">Uncharacterized protein</fullName>
    </submittedName>
</protein>
<dbReference type="AlphaFoldDB" id="A0A3M6S9L0"/>
<dbReference type="RefSeq" id="WP_124216586.1">
    <property type="nucleotide sequence ID" value="NZ_PTLS01000053.1"/>
</dbReference>